<dbReference type="PANTHER" id="PTHR33885">
    <property type="entry name" value="PHAGE SHOCK PROTEIN C"/>
    <property type="match status" value="1"/>
</dbReference>
<dbReference type="Proteomes" id="UP001204015">
    <property type="component" value="Unassembled WGS sequence"/>
</dbReference>
<gene>
    <name evidence="8" type="ORF">NG821_10550</name>
</gene>
<organism evidence="8 9">
    <name type="scientific">Segatella cerevisiae</name>
    <dbReference type="NCBI Taxonomy" id="2053716"/>
    <lineage>
        <taxon>Bacteria</taxon>
        <taxon>Pseudomonadati</taxon>
        <taxon>Bacteroidota</taxon>
        <taxon>Bacteroidia</taxon>
        <taxon>Bacteroidales</taxon>
        <taxon>Prevotellaceae</taxon>
        <taxon>Segatella</taxon>
    </lineage>
</organism>
<evidence type="ECO:0000256" key="3">
    <source>
        <dbReference type="ARBA" id="ARBA00022692"/>
    </source>
</evidence>
<evidence type="ECO:0000313" key="8">
    <source>
        <dbReference type="EMBL" id="MCO6026273.1"/>
    </source>
</evidence>
<feature type="transmembrane region" description="Helical" evidence="6">
    <location>
        <begin position="34"/>
        <end position="59"/>
    </location>
</feature>
<sequence>MDKKLTRSMTDAKLGGVCAGIAHYFDVDPTWIRIAYVVFTVITCIFTGIIVYIALYLIIPKDTTIKQDGEDSKGMNTEDTGE</sequence>
<evidence type="ECO:0000259" key="7">
    <source>
        <dbReference type="Pfam" id="PF04024"/>
    </source>
</evidence>
<protein>
    <submittedName>
        <fullName evidence="8">PspC domain-containing protein</fullName>
    </submittedName>
</protein>
<evidence type="ECO:0000256" key="6">
    <source>
        <dbReference type="SAM" id="Phobius"/>
    </source>
</evidence>
<keyword evidence="9" id="KW-1185">Reference proteome</keyword>
<keyword evidence="3 6" id="KW-0812">Transmembrane</keyword>
<evidence type="ECO:0000256" key="2">
    <source>
        <dbReference type="ARBA" id="ARBA00022475"/>
    </source>
</evidence>
<dbReference type="Pfam" id="PF04024">
    <property type="entry name" value="PspC"/>
    <property type="match status" value="1"/>
</dbReference>
<comment type="subcellular location">
    <subcellularLocation>
        <location evidence="1">Cell membrane</location>
        <topology evidence="1">Single-pass membrane protein</topology>
    </subcellularLocation>
</comment>
<dbReference type="PANTHER" id="PTHR33885:SF3">
    <property type="entry name" value="PHAGE SHOCK PROTEIN C"/>
    <property type="match status" value="1"/>
</dbReference>
<name>A0ABT1BYV9_9BACT</name>
<dbReference type="EMBL" id="JAMXLY010000046">
    <property type="protein sequence ID" value="MCO6026273.1"/>
    <property type="molecule type" value="Genomic_DNA"/>
</dbReference>
<comment type="caution">
    <text evidence="8">The sequence shown here is derived from an EMBL/GenBank/DDBJ whole genome shotgun (WGS) entry which is preliminary data.</text>
</comment>
<dbReference type="InterPro" id="IPR007168">
    <property type="entry name" value="Phageshock_PspC_N"/>
</dbReference>
<keyword evidence="4 6" id="KW-1133">Transmembrane helix</keyword>
<dbReference type="InterPro" id="IPR052027">
    <property type="entry name" value="PspC"/>
</dbReference>
<keyword evidence="2" id="KW-1003">Cell membrane</keyword>
<evidence type="ECO:0000256" key="4">
    <source>
        <dbReference type="ARBA" id="ARBA00022989"/>
    </source>
</evidence>
<evidence type="ECO:0000256" key="1">
    <source>
        <dbReference type="ARBA" id="ARBA00004162"/>
    </source>
</evidence>
<keyword evidence="5 6" id="KW-0472">Membrane</keyword>
<accession>A0ABT1BYV9</accession>
<proteinExistence type="predicted"/>
<feature type="domain" description="Phage shock protein PspC N-terminal" evidence="7">
    <location>
        <begin position="3"/>
        <end position="61"/>
    </location>
</feature>
<evidence type="ECO:0000313" key="9">
    <source>
        <dbReference type="Proteomes" id="UP001204015"/>
    </source>
</evidence>
<reference evidence="8 9" key="1">
    <citation type="submission" date="2022-06" db="EMBL/GenBank/DDBJ databases">
        <title>A taxonomic note on the genus Prevotella: Description of four novel genera and emended description of the genera Hallella and Xylanibacter.</title>
        <authorList>
            <person name="Hitch T.C.A."/>
        </authorList>
    </citation>
    <scope>NUCLEOTIDE SEQUENCE [LARGE SCALE GENOMIC DNA]</scope>
    <source>
        <strain evidence="8 9">DSM 100619</strain>
    </source>
</reference>
<evidence type="ECO:0000256" key="5">
    <source>
        <dbReference type="ARBA" id="ARBA00023136"/>
    </source>
</evidence>